<proteinExistence type="predicted"/>
<organism evidence="1 2">
    <name type="scientific">Legionella spiritensis</name>
    <dbReference type="NCBI Taxonomy" id="452"/>
    <lineage>
        <taxon>Bacteria</taxon>
        <taxon>Pseudomonadati</taxon>
        <taxon>Pseudomonadota</taxon>
        <taxon>Gammaproteobacteria</taxon>
        <taxon>Legionellales</taxon>
        <taxon>Legionellaceae</taxon>
        <taxon>Legionella</taxon>
    </lineage>
</organism>
<accession>A0A0W0Z4L1</accession>
<reference evidence="1 2" key="1">
    <citation type="submission" date="2015-11" db="EMBL/GenBank/DDBJ databases">
        <title>Genomic analysis of 38 Legionella species identifies large and diverse effector repertoires.</title>
        <authorList>
            <person name="Burstein D."/>
            <person name="Amaro F."/>
            <person name="Zusman T."/>
            <person name="Lifshitz Z."/>
            <person name="Cohen O."/>
            <person name="Gilbert J.A."/>
            <person name="Pupko T."/>
            <person name="Shuman H.A."/>
            <person name="Segal G."/>
        </authorList>
    </citation>
    <scope>NUCLEOTIDE SEQUENCE [LARGE SCALE GENOMIC DNA]</scope>
    <source>
        <strain evidence="1 2">Mt.St.Helens-9</strain>
    </source>
</reference>
<name>A0A0W0Z4L1_LEGSP</name>
<dbReference type="AlphaFoldDB" id="A0A0W0Z4L1"/>
<evidence type="ECO:0000313" key="2">
    <source>
        <dbReference type="Proteomes" id="UP000054877"/>
    </source>
</evidence>
<keyword evidence="2" id="KW-1185">Reference proteome</keyword>
<dbReference type="Proteomes" id="UP000054877">
    <property type="component" value="Unassembled WGS sequence"/>
</dbReference>
<gene>
    <name evidence="1" type="ORF">Lspi_1608</name>
</gene>
<dbReference type="EMBL" id="LNYX01000014">
    <property type="protein sequence ID" value="KTD64089.1"/>
    <property type="molecule type" value="Genomic_DNA"/>
</dbReference>
<evidence type="ECO:0000313" key="1">
    <source>
        <dbReference type="EMBL" id="KTD64089.1"/>
    </source>
</evidence>
<dbReference type="RefSeq" id="WP_231950410.1">
    <property type="nucleotide sequence ID" value="NZ_CAAAII010000001.1"/>
</dbReference>
<sequence length="496" mass="55916">MSTEQSTIRFIKKELKSIYQSLDTPSKDLAIDILVNAVSSLEDKKFKVAYHHARQLYAIAGKPESEIIALFHNIFFAEDVATDNSVVLIHENSPYYESLAQLGEELGFTVQQHEFSSSCWTKDYVVSTGKDVVVPIKDKNRIDTYLTQEFVGRAQQNTSLYYGALNISEHHQAKVTISSPNKWITKSQPLLDHTDIVHKTALEGGNFFCAINKKGMRYYLLGENVVSETMAYNNLERDKAIDVITEELACPHDRLLIIPQWSYHLDLQMAYLGRGQFVIHSFHQKGINFGLPEESIDKIKITFAYLEKLFEKNVIDATCSILQEHDFEVDKVFGCLFYLEDTSDVNQKKWVPFCKADEDFEGAIALMMNGISLDLGARGRHFLTSKCDLPSFKEQYDVSLIKLGIDGVHDVDMPAYYDDDGYFDGMVTGFMGAGGVSDVAAAMNGGLRCQTSIVSKSLTTTYNPKGSRFRLFQSVDALDLNVTEEEPEVKNNPKKL</sequence>
<comment type="caution">
    <text evidence="1">The sequence shown here is derived from an EMBL/GenBank/DDBJ whole genome shotgun (WGS) entry which is preliminary data.</text>
</comment>
<dbReference type="PATRIC" id="fig|452.5.peg.1768"/>
<protein>
    <submittedName>
        <fullName evidence="1">Uncharacterized protein</fullName>
    </submittedName>
</protein>